<dbReference type="EMBL" id="CP003929">
    <property type="protein sequence ID" value="AGB36312.1"/>
    <property type="molecule type" value="Genomic_DNA"/>
</dbReference>
<feature type="transmembrane region" description="Helical" evidence="1">
    <location>
        <begin position="58"/>
        <end position="81"/>
    </location>
</feature>
<accession>L0JTL7</accession>
<dbReference type="eggNOG" id="arCOG11871">
    <property type="taxonomic scope" value="Archaea"/>
</dbReference>
<keyword evidence="1" id="KW-0472">Membrane</keyword>
<proteinExistence type="predicted"/>
<keyword evidence="1" id="KW-1133">Transmembrane helix</keyword>
<evidence type="ECO:0000313" key="3">
    <source>
        <dbReference type="Proteomes" id="UP000010878"/>
    </source>
</evidence>
<evidence type="ECO:0000313" key="2">
    <source>
        <dbReference type="EMBL" id="AGB36312.1"/>
    </source>
</evidence>
<dbReference type="Proteomes" id="UP000010878">
    <property type="component" value="Chromosome"/>
</dbReference>
<keyword evidence="1" id="KW-0812">Transmembrane</keyword>
<dbReference type="AlphaFoldDB" id="L0JTL7"/>
<feature type="transmembrane region" description="Helical" evidence="1">
    <location>
        <begin position="21"/>
        <end position="46"/>
    </location>
</feature>
<gene>
    <name evidence="2" type="ORF">Natoc_0449</name>
</gene>
<sequence length="82" mass="9209">MSNQRISLSDDLRNAHEQSRFHVWNGIGAAIISLFVPIFGPLAAYSGYNLVQLMERQWFGVLLGVFGVVNFALWIVAVLFLL</sequence>
<dbReference type="GeneID" id="14405477"/>
<dbReference type="HOGENOM" id="CLU_2461858_0_0_2"/>
<keyword evidence="3" id="KW-1185">Reference proteome</keyword>
<dbReference type="RefSeq" id="WP_015319768.1">
    <property type="nucleotide sequence ID" value="NC_019974.1"/>
</dbReference>
<evidence type="ECO:0000256" key="1">
    <source>
        <dbReference type="SAM" id="Phobius"/>
    </source>
</evidence>
<organism evidence="2 3">
    <name type="scientific">Natronococcus occultus SP4</name>
    <dbReference type="NCBI Taxonomy" id="694430"/>
    <lineage>
        <taxon>Archaea</taxon>
        <taxon>Methanobacteriati</taxon>
        <taxon>Methanobacteriota</taxon>
        <taxon>Stenosarchaea group</taxon>
        <taxon>Halobacteria</taxon>
        <taxon>Halobacteriales</taxon>
        <taxon>Natrialbaceae</taxon>
        <taxon>Natronococcus</taxon>
    </lineage>
</organism>
<dbReference type="OrthoDB" id="345989at2157"/>
<protein>
    <submittedName>
        <fullName evidence="2">Uncharacterized protein</fullName>
    </submittedName>
</protein>
<reference evidence="2 3" key="1">
    <citation type="submission" date="2012-11" db="EMBL/GenBank/DDBJ databases">
        <title>FINISHED of Natronococcus occultus SP4, DSM 3396.</title>
        <authorList>
            <consortium name="DOE Joint Genome Institute"/>
            <person name="Eisen J."/>
            <person name="Huntemann M."/>
            <person name="Wei C.-L."/>
            <person name="Han J."/>
            <person name="Detter J.C."/>
            <person name="Han C."/>
            <person name="Tapia R."/>
            <person name="Chen A."/>
            <person name="Kyrpides N."/>
            <person name="Mavromatis K."/>
            <person name="Markowitz V."/>
            <person name="Szeto E."/>
            <person name="Ivanova N."/>
            <person name="Mikhailova N."/>
            <person name="Ovchinnikova G."/>
            <person name="Pagani I."/>
            <person name="Pati A."/>
            <person name="Goodwin L."/>
            <person name="Nordberg H.P."/>
            <person name="Cantor M.N."/>
            <person name="Hua S.X."/>
            <person name="Woyke T."/>
            <person name="Eisen J."/>
            <person name="Klenk H.-P."/>
            <person name="Klenk H.-P."/>
        </authorList>
    </citation>
    <scope>NUCLEOTIDE SEQUENCE [LARGE SCALE GENOMIC DNA]</scope>
    <source>
        <strain evidence="2 3">SP4</strain>
    </source>
</reference>
<dbReference type="KEGG" id="nou:Natoc_0449"/>
<name>L0JTL7_9EURY</name>